<protein>
    <submittedName>
        <fullName evidence="2">Uncharacterized protein</fullName>
    </submittedName>
</protein>
<feature type="compositionally biased region" description="Basic and acidic residues" evidence="1">
    <location>
        <begin position="198"/>
        <end position="218"/>
    </location>
</feature>
<proteinExistence type="predicted"/>
<feature type="compositionally biased region" description="Low complexity" evidence="1">
    <location>
        <begin position="365"/>
        <end position="386"/>
    </location>
</feature>
<name>A0A9P7JPX0_9AGAM</name>
<evidence type="ECO:0000256" key="1">
    <source>
        <dbReference type="SAM" id="MobiDB-lite"/>
    </source>
</evidence>
<keyword evidence="3" id="KW-1185">Reference proteome</keyword>
<dbReference type="Proteomes" id="UP000823399">
    <property type="component" value="Unassembled WGS sequence"/>
</dbReference>
<comment type="caution">
    <text evidence="2">The sequence shown here is derived from an EMBL/GenBank/DDBJ whole genome shotgun (WGS) entry which is preliminary data.</text>
</comment>
<sequence length="648" mass="70500">MRKKFQLALMCSSCSLRDLNAVFEEQCRSAIATAKPQPFPNFSHFRQCHNMALHVPLTSVKFYTHPHNVVFVITRSVRDSVSQIKCGEADDQAVVDQAHDIAQQVSTALQQHSRACSVISLFLLSVATEVRATINQSLVPQWNHVQDNDPHMESHPFFTKTVGYVPLKQMSIPPIDSLPHASHAHNLVVPGTMPNKGKRSDHGTCRSREDSPDAESGRKKQKVLKCLSKAIISDTEDKDRQPTGTIVVMRSRIPESSGAAPTTSKGMTKNMKQPDAEPKISQPQPRGKGKEKAVDIAEPIRGHQLLKSNAEEYTPPCKRCIRESCLVVVSRKGQAIKSCVKCHFMKVRCNRPMLVDTRGPATTQKAPKSRPQSKAAPASKSKAQSRTTKTTSHIRPPTPILESEDAIEDTEVSVTGHNDAEMDHDTDTERHTDIAMEMSVEPDDPIIVDQPGAMASADDFPADHWLENTDMPIPIPIPPPTPAADLISLPSAPSSLTILEHVLALTTQVTAMQMANENALARVNAMEQEFDTWISSMHAELSSMQLDVGATVTLVNGLVGLVEKLWQEQVLANPSFLPPMISHGNDTSATTFSTRYLNGVFSPSVAPIPISVGVGQTLVSCPSGRPDMQGSVFTSGLASLALAHAGPS</sequence>
<dbReference type="EMBL" id="JABBWM010000062">
    <property type="protein sequence ID" value="KAG2098279.1"/>
    <property type="molecule type" value="Genomic_DNA"/>
</dbReference>
<feature type="region of interest" description="Disordered" evidence="1">
    <location>
        <begin position="356"/>
        <end position="408"/>
    </location>
</feature>
<dbReference type="RefSeq" id="XP_041288833.1">
    <property type="nucleotide sequence ID" value="XM_041434067.1"/>
</dbReference>
<dbReference type="OrthoDB" id="2688767at2759"/>
<feature type="region of interest" description="Disordered" evidence="1">
    <location>
        <begin position="185"/>
        <end position="221"/>
    </location>
</feature>
<gene>
    <name evidence="2" type="ORF">F5147DRAFT_656158</name>
</gene>
<dbReference type="GeneID" id="64696326"/>
<accession>A0A9P7JPX0</accession>
<feature type="compositionally biased region" description="Polar residues" evidence="1">
    <location>
        <begin position="259"/>
        <end position="271"/>
    </location>
</feature>
<evidence type="ECO:0000313" key="2">
    <source>
        <dbReference type="EMBL" id="KAG2098279.1"/>
    </source>
</evidence>
<feature type="region of interest" description="Disordered" evidence="1">
    <location>
        <begin position="234"/>
        <end position="292"/>
    </location>
</feature>
<evidence type="ECO:0000313" key="3">
    <source>
        <dbReference type="Proteomes" id="UP000823399"/>
    </source>
</evidence>
<reference evidence="2" key="1">
    <citation type="journal article" date="2020" name="New Phytol.">
        <title>Comparative genomics reveals dynamic genome evolution in host specialist ectomycorrhizal fungi.</title>
        <authorList>
            <person name="Lofgren L.A."/>
            <person name="Nguyen N.H."/>
            <person name="Vilgalys R."/>
            <person name="Ruytinx J."/>
            <person name="Liao H.L."/>
            <person name="Branco S."/>
            <person name="Kuo A."/>
            <person name="LaButti K."/>
            <person name="Lipzen A."/>
            <person name="Andreopoulos W."/>
            <person name="Pangilinan J."/>
            <person name="Riley R."/>
            <person name="Hundley H."/>
            <person name="Na H."/>
            <person name="Barry K."/>
            <person name="Grigoriev I.V."/>
            <person name="Stajich J.E."/>
            <person name="Kennedy P.G."/>
        </authorList>
    </citation>
    <scope>NUCLEOTIDE SEQUENCE</scope>
    <source>
        <strain evidence="2">FC423</strain>
    </source>
</reference>
<dbReference type="AlphaFoldDB" id="A0A9P7JPX0"/>
<organism evidence="2 3">
    <name type="scientific">Suillus discolor</name>
    <dbReference type="NCBI Taxonomy" id="1912936"/>
    <lineage>
        <taxon>Eukaryota</taxon>
        <taxon>Fungi</taxon>
        <taxon>Dikarya</taxon>
        <taxon>Basidiomycota</taxon>
        <taxon>Agaricomycotina</taxon>
        <taxon>Agaricomycetes</taxon>
        <taxon>Agaricomycetidae</taxon>
        <taxon>Boletales</taxon>
        <taxon>Suillineae</taxon>
        <taxon>Suillaceae</taxon>
        <taxon>Suillus</taxon>
    </lineage>
</organism>